<dbReference type="Proteomes" id="UP001430804">
    <property type="component" value="Unassembled WGS sequence"/>
</dbReference>
<keyword evidence="2" id="KW-0489">Methyltransferase</keyword>
<evidence type="ECO:0000313" key="8">
    <source>
        <dbReference type="EMBL" id="MBW3096041.1"/>
    </source>
</evidence>
<dbReference type="RefSeq" id="WP_219157891.1">
    <property type="nucleotide sequence ID" value="NZ_JAHWQX010000001.1"/>
</dbReference>
<gene>
    <name evidence="8" type="ORF">KY465_01970</name>
</gene>
<feature type="region of interest" description="Disordered" evidence="5">
    <location>
        <begin position="135"/>
        <end position="155"/>
    </location>
</feature>
<evidence type="ECO:0000256" key="5">
    <source>
        <dbReference type="SAM" id="MobiDB-lite"/>
    </source>
</evidence>
<dbReference type="SMART" id="SM00470">
    <property type="entry name" value="ParB"/>
    <property type="match status" value="1"/>
</dbReference>
<comment type="caution">
    <text evidence="8">The sequence shown here is derived from an EMBL/GenBank/DDBJ whole genome shotgun (WGS) entry which is preliminary data.</text>
</comment>
<feature type="signal peptide" evidence="6">
    <location>
        <begin position="1"/>
        <end position="22"/>
    </location>
</feature>
<accession>A0ABS6WJC7</accession>
<organism evidence="8 9">
    <name type="scientific">Pseudohoeflea coraliihabitans</name>
    <dbReference type="NCBI Taxonomy" id="2860393"/>
    <lineage>
        <taxon>Bacteria</taxon>
        <taxon>Pseudomonadati</taxon>
        <taxon>Pseudomonadota</taxon>
        <taxon>Alphaproteobacteria</taxon>
        <taxon>Hyphomicrobiales</taxon>
        <taxon>Rhizobiaceae</taxon>
        <taxon>Pseudohoeflea</taxon>
    </lineage>
</organism>
<keyword evidence="3" id="KW-0808">Transferase</keyword>
<dbReference type="InterPro" id="IPR003115">
    <property type="entry name" value="ParB_N"/>
</dbReference>
<dbReference type="InterPro" id="IPR002941">
    <property type="entry name" value="DNA_methylase_N4/N6"/>
</dbReference>
<dbReference type="CDD" id="cd16403">
    <property type="entry name" value="ParB_N_like_MT"/>
    <property type="match status" value="1"/>
</dbReference>
<evidence type="ECO:0000256" key="2">
    <source>
        <dbReference type="ARBA" id="ARBA00022603"/>
    </source>
</evidence>
<evidence type="ECO:0000256" key="4">
    <source>
        <dbReference type="ARBA" id="ARBA00047942"/>
    </source>
</evidence>
<feature type="region of interest" description="Disordered" evidence="5">
    <location>
        <begin position="428"/>
        <end position="457"/>
    </location>
</feature>
<dbReference type="EMBL" id="JAHWQX010000001">
    <property type="protein sequence ID" value="MBW3096041.1"/>
    <property type="molecule type" value="Genomic_DNA"/>
</dbReference>
<evidence type="ECO:0000256" key="3">
    <source>
        <dbReference type="ARBA" id="ARBA00022679"/>
    </source>
</evidence>
<dbReference type="EC" id="2.1.1.72" evidence="1"/>
<evidence type="ECO:0000313" key="9">
    <source>
        <dbReference type="Proteomes" id="UP001430804"/>
    </source>
</evidence>
<name>A0ABS6WJC7_9HYPH</name>
<feature type="compositionally biased region" description="Low complexity" evidence="5">
    <location>
        <begin position="437"/>
        <end position="450"/>
    </location>
</feature>
<keyword evidence="6" id="KW-0732">Signal</keyword>
<feature type="domain" description="ParB-like N-terminal" evidence="7">
    <location>
        <begin position="6"/>
        <end position="92"/>
    </location>
</feature>
<dbReference type="InterPro" id="IPR015840">
    <property type="entry name" value="DNA_MeTrfase_ParB"/>
</dbReference>
<dbReference type="PIRSF" id="PIRSF036758">
    <property type="entry name" value="Aden_M_ParB"/>
    <property type="match status" value="1"/>
</dbReference>
<dbReference type="Pfam" id="PF02195">
    <property type="entry name" value="ParB_N"/>
    <property type="match status" value="1"/>
</dbReference>
<feature type="chain" id="PRO_5046898504" description="site-specific DNA-methyltransferase (adenine-specific)" evidence="6">
    <location>
        <begin position="23"/>
        <end position="457"/>
    </location>
</feature>
<evidence type="ECO:0000256" key="6">
    <source>
        <dbReference type="SAM" id="SignalP"/>
    </source>
</evidence>
<feature type="compositionally biased region" description="Acidic residues" evidence="5">
    <location>
        <begin position="139"/>
        <end position="151"/>
    </location>
</feature>
<sequence>MTFHVTVLAVSALMPFSGNARAHSKAQINQIARSIETFGFTNPVLIDEANTVLAGHGRLAAAKQLGMKEVPCLRFDHMSEADKRAYRIADNRIAEKAGWDKEILAIEFQALAALEFDLTTTGFEVPEIDIIIGEFSPDNQDDADEEVDDDGGDRIAGPAVSRTGDLFQLADHRLLCGNALSAADMAALMQAETAGACFADFPYNVKVAGHVSGLGQTRHREFAMASGEMTPAQFIDFLNEAFGQIASACKPGAIVFACMDWRHVEETIRAGKAALGDLLNLCVWNKTNAGMGSLYRSQHELVLVLKNGRAPHANNVELGKHGRYRTNVWTYRGMNSFGAGRMDDLSSHPTVKPTGLVADALLDVTRRGDIVLDPFGGSGTTLMAAHKTGRRARLLEIDPAYCDLTVRRFESHTGKQARLIATSETFEELGERRRQGASTSAPEAPASATTNLAGEMQ</sequence>
<dbReference type="Pfam" id="PF01555">
    <property type="entry name" value="N6_N4_Mtase"/>
    <property type="match status" value="1"/>
</dbReference>
<evidence type="ECO:0000259" key="7">
    <source>
        <dbReference type="SMART" id="SM00470"/>
    </source>
</evidence>
<evidence type="ECO:0000256" key="1">
    <source>
        <dbReference type="ARBA" id="ARBA00011900"/>
    </source>
</evidence>
<proteinExistence type="predicted"/>
<keyword evidence="9" id="KW-1185">Reference proteome</keyword>
<reference evidence="8" key="1">
    <citation type="submission" date="2021-07" db="EMBL/GenBank/DDBJ databases">
        <title>Pseudohoeflea marina sp. nov. a polyhydroxyalcanoate-producing bacterium.</title>
        <authorList>
            <person name="Zheng W."/>
            <person name="Yu S."/>
            <person name="Huang Y."/>
        </authorList>
    </citation>
    <scope>NUCLEOTIDE SEQUENCE</scope>
    <source>
        <strain evidence="8">DP4N28-3</strain>
    </source>
</reference>
<comment type="catalytic activity">
    <reaction evidence="4">
        <text>a 2'-deoxyadenosine in DNA + S-adenosyl-L-methionine = an N(6)-methyl-2'-deoxyadenosine in DNA + S-adenosyl-L-homocysteine + H(+)</text>
        <dbReference type="Rhea" id="RHEA:15197"/>
        <dbReference type="Rhea" id="RHEA-COMP:12418"/>
        <dbReference type="Rhea" id="RHEA-COMP:12419"/>
        <dbReference type="ChEBI" id="CHEBI:15378"/>
        <dbReference type="ChEBI" id="CHEBI:57856"/>
        <dbReference type="ChEBI" id="CHEBI:59789"/>
        <dbReference type="ChEBI" id="CHEBI:90615"/>
        <dbReference type="ChEBI" id="CHEBI:90616"/>
        <dbReference type="EC" id="2.1.1.72"/>
    </reaction>
</comment>
<protein>
    <recommendedName>
        <fullName evidence="1">site-specific DNA-methyltransferase (adenine-specific)</fullName>
        <ecNumber evidence="1">2.1.1.72</ecNumber>
    </recommendedName>
</protein>